<organism evidence="1 2">
    <name type="scientific">Enterobacter cloacae</name>
    <dbReference type="NCBI Taxonomy" id="550"/>
    <lineage>
        <taxon>Bacteria</taxon>
        <taxon>Pseudomonadati</taxon>
        <taxon>Pseudomonadota</taxon>
        <taxon>Gammaproteobacteria</taxon>
        <taxon>Enterobacterales</taxon>
        <taxon>Enterobacteriaceae</taxon>
        <taxon>Enterobacter</taxon>
        <taxon>Enterobacter cloacae complex</taxon>
    </lineage>
</organism>
<name>A0A6S5JW44_ENTCL</name>
<dbReference type="Proteomes" id="UP000515488">
    <property type="component" value="Chromosome"/>
</dbReference>
<sequence>MIGYIYQMWLFIGYLHPVSHEEFSGFLECCFMRSTATMKGMLHE</sequence>
<gene>
    <name evidence="1" type="ORF">WP5S18C02_39980</name>
</gene>
<proteinExistence type="predicted"/>
<evidence type="ECO:0000313" key="2">
    <source>
        <dbReference type="Proteomes" id="UP000515488"/>
    </source>
</evidence>
<dbReference type="AlphaFoldDB" id="A0A6S5JW44"/>
<reference evidence="1 2" key="1">
    <citation type="submission" date="2019-12" db="EMBL/GenBank/DDBJ databases">
        <title>complete genome sequences of Enterobacter cloacae str. WP5-S18-CRE-02 isolated from wastewater treatment plant effluent.</title>
        <authorList>
            <person name="Sekizuka T."/>
            <person name="Itokawa K."/>
            <person name="Yatsu K."/>
            <person name="Inamine Y."/>
            <person name="Kuroda M."/>
        </authorList>
    </citation>
    <scope>NUCLEOTIDE SEQUENCE [LARGE SCALE GENOMIC DNA]</scope>
    <source>
        <strain evidence="1 2">WP5-S18-CRE-02</strain>
    </source>
</reference>
<dbReference type="EMBL" id="AP022126">
    <property type="protein sequence ID" value="BBS33792.1"/>
    <property type="molecule type" value="Genomic_DNA"/>
</dbReference>
<evidence type="ECO:0000313" key="1">
    <source>
        <dbReference type="EMBL" id="BBS33792.1"/>
    </source>
</evidence>
<protein>
    <submittedName>
        <fullName evidence="1">Uncharacterized protein</fullName>
    </submittedName>
</protein>
<accession>A0A6S5JW44</accession>